<reference evidence="4" key="1">
    <citation type="submission" date="2020-11" db="EMBL/GenBank/DDBJ databases">
        <authorList>
            <person name="Tran Van P."/>
        </authorList>
    </citation>
    <scope>NUCLEOTIDE SEQUENCE</scope>
</reference>
<evidence type="ECO:0000256" key="1">
    <source>
        <dbReference type="ARBA" id="ARBA00022729"/>
    </source>
</evidence>
<dbReference type="InterPro" id="IPR031424">
    <property type="entry name" value="QVR-like"/>
</dbReference>
<evidence type="ECO:0000256" key="2">
    <source>
        <dbReference type="ARBA" id="ARBA00023180"/>
    </source>
</evidence>
<dbReference type="EMBL" id="CAJPEX010003224">
    <property type="protein sequence ID" value="CAG0921988.1"/>
    <property type="molecule type" value="Genomic_DNA"/>
</dbReference>
<dbReference type="PANTHER" id="PTHR33562">
    <property type="entry name" value="ATILLA, ISOFORM B-RELATED-RELATED"/>
    <property type="match status" value="1"/>
</dbReference>
<organism evidence="4">
    <name type="scientific">Notodromas monacha</name>
    <dbReference type="NCBI Taxonomy" id="399045"/>
    <lineage>
        <taxon>Eukaryota</taxon>
        <taxon>Metazoa</taxon>
        <taxon>Ecdysozoa</taxon>
        <taxon>Arthropoda</taxon>
        <taxon>Crustacea</taxon>
        <taxon>Oligostraca</taxon>
        <taxon>Ostracoda</taxon>
        <taxon>Podocopa</taxon>
        <taxon>Podocopida</taxon>
        <taxon>Cypridocopina</taxon>
        <taxon>Cypridoidea</taxon>
        <taxon>Cyprididae</taxon>
        <taxon>Notodromas</taxon>
    </lineage>
</organism>
<evidence type="ECO:0000313" key="5">
    <source>
        <dbReference type="Proteomes" id="UP000678499"/>
    </source>
</evidence>
<dbReference type="GO" id="GO:0032222">
    <property type="term" value="P:regulation of synaptic transmission, cholinergic"/>
    <property type="evidence" value="ECO:0007669"/>
    <property type="project" value="InterPro"/>
</dbReference>
<proteinExistence type="predicted"/>
<keyword evidence="2" id="KW-0325">Glycoprotein</keyword>
<protein>
    <recommendedName>
        <fullName evidence="6">Protein quiver</fullName>
    </recommendedName>
</protein>
<dbReference type="GO" id="GO:0030431">
    <property type="term" value="P:sleep"/>
    <property type="evidence" value="ECO:0007669"/>
    <property type="project" value="InterPro"/>
</dbReference>
<sequence>MGKTLQWCIMFFFVFSTTAEAIKCYVCKSSKSNMCNDPFDKTRARKDNLLKECSYDLLASEATGTIPRENVTFFCRKGYQMVHGKEHIYRSCGWEPYYVEGRDCYFTAVENVKSTTCECHENGCNDSETKSVTMSALIVSAMLVILLIPRLLRSSLNNCC</sequence>
<name>A0A7R9BXE1_9CRUS</name>
<dbReference type="OrthoDB" id="6420171at2759"/>
<dbReference type="PANTHER" id="PTHR33562:SF23">
    <property type="entry name" value="PROTEIN QUIVER"/>
    <property type="match status" value="1"/>
</dbReference>
<dbReference type="EMBL" id="OA885261">
    <property type="protein sequence ID" value="CAD7281836.1"/>
    <property type="molecule type" value="Genomic_DNA"/>
</dbReference>
<keyword evidence="5" id="KW-1185">Reference proteome</keyword>
<gene>
    <name evidence="4" type="ORF">NMOB1V02_LOCUS9472</name>
</gene>
<dbReference type="InterPro" id="IPR050975">
    <property type="entry name" value="Sleep_regulator"/>
</dbReference>
<evidence type="ECO:0000256" key="3">
    <source>
        <dbReference type="SAM" id="SignalP"/>
    </source>
</evidence>
<feature type="chain" id="PRO_5036210309" description="Protein quiver" evidence="3">
    <location>
        <begin position="22"/>
        <end position="160"/>
    </location>
</feature>
<accession>A0A7R9BXE1</accession>
<dbReference type="Pfam" id="PF17064">
    <property type="entry name" value="QVR"/>
    <property type="match status" value="1"/>
</dbReference>
<feature type="signal peptide" evidence="3">
    <location>
        <begin position="1"/>
        <end position="21"/>
    </location>
</feature>
<dbReference type="AlphaFoldDB" id="A0A7R9BXE1"/>
<keyword evidence="1 3" id="KW-0732">Signal</keyword>
<evidence type="ECO:0008006" key="6">
    <source>
        <dbReference type="Google" id="ProtNLM"/>
    </source>
</evidence>
<evidence type="ECO:0000313" key="4">
    <source>
        <dbReference type="EMBL" id="CAD7281836.1"/>
    </source>
</evidence>
<dbReference type="Proteomes" id="UP000678499">
    <property type="component" value="Unassembled WGS sequence"/>
</dbReference>